<comment type="caution">
    <text evidence="1">The sequence shown here is derived from an EMBL/GenBank/DDBJ whole genome shotgun (WGS) entry which is preliminary data.</text>
</comment>
<dbReference type="Proteomes" id="UP001595075">
    <property type="component" value="Unassembled WGS sequence"/>
</dbReference>
<accession>A0ABR4CL24</accession>
<name>A0ABR4CL24_9HELO</name>
<dbReference type="InterPro" id="IPR009003">
    <property type="entry name" value="Peptidase_S1_PA"/>
</dbReference>
<reference evidence="1 2" key="1">
    <citation type="journal article" date="2024" name="Commun. Biol.">
        <title>Comparative genomic analysis of thermophilic fungi reveals convergent evolutionary adaptations and gene losses.</title>
        <authorList>
            <person name="Steindorff A.S."/>
            <person name="Aguilar-Pontes M.V."/>
            <person name="Robinson A.J."/>
            <person name="Andreopoulos B."/>
            <person name="LaButti K."/>
            <person name="Kuo A."/>
            <person name="Mondo S."/>
            <person name="Riley R."/>
            <person name="Otillar R."/>
            <person name="Haridas S."/>
            <person name="Lipzen A."/>
            <person name="Grimwood J."/>
            <person name="Schmutz J."/>
            <person name="Clum A."/>
            <person name="Reid I.D."/>
            <person name="Moisan M.C."/>
            <person name="Butler G."/>
            <person name="Nguyen T.T.M."/>
            <person name="Dewar K."/>
            <person name="Conant G."/>
            <person name="Drula E."/>
            <person name="Henrissat B."/>
            <person name="Hansel C."/>
            <person name="Singer S."/>
            <person name="Hutchinson M.I."/>
            <person name="de Vries R.P."/>
            <person name="Natvig D.O."/>
            <person name="Powell A.J."/>
            <person name="Tsang A."/>
            <person name="Grigoriev I.V."/>
        </authorList>
    </citation>
    <scope>NUCLEOTIDE SEQUENCE [LARGE SCALE GENOMIC DNA]</scope>
    <source>
        <strain evidence="1 2">CBS 494.80</strain>
    </source>
</reference>
<proteinExistence type="predicted"/>
<gene>
    <name evidence="1" type="ORF">VTL71DRAFT_13521</name>
</gene>
<evidence type="ECO:0000313" key="1">
    <source>
        <dbReference type="EMBL" id="KAL2070495.1"/>
    </source>
</evidence>
<organism evidence="1 2">
    <name type="scientific">Oculimacula yallundae</name>
    <dbReference type="NCBI Taxonomy" id="86028"/>
    <lineage>
        <taxon>Eukaryota</taxon>
        <taxon>Fungi</taxon>
        <taxon>Dikarya</taxon>
        <taxon>Ascomycota</taxon>
        <taxon>Pezizomycotina</taxon>
        <taxon>Leotiomycetes</taxon>
        <taxon>Helotiales</taxon>
        <taxon>Ploettnerulaceae</taxon>
        <taxon>Oculimacula</taxon>
    </lineage>
</organism>
<evidence type="ECO:0000313" key="2">
    <source>
        <dbReference type="Proteomes" id="UP001595075"/>
    </source>
</evidence>
<dbReference type="SUPFAM" id="SSF50494">
    <property type="entry name" value="Trypsin-like serine proteases"/>
    <property type="match status" value="1"/>
</dbReference>
<keyword evidence="2" id="KW-1185">Reference proteome</keyword>
<dbReference type="EMBL" id="JAZHXI010000006">
    <property type="protein sequence ID" value="KAL2070495.1"/>
    <property type="molecule type" value="Genomic_DNA"/>
</dbReference>
<protein>
    <submittedName>
        <fullName evidence="1">Uncharacterized protein</fullName>
    </submittedName>
</protein>
<sequence>MHTVWACCSCGHDTLEDRLYGGVCPDCAHSRCDSCAIHEIGSIDPDTSQYLLPPSGVKSLSDVGISHDHGRAPMAKSEPSTMKRMRQAVNEAWHNVPKNTTSNIKDSENVISDHSTTQPQQQQNSEYSTSAELFSTADQITLTTLEDSGPFTCPLDSTRDSQLINKWNSSVLPTMLSHKMNWKFSSSLRSLNITRRGSSLEESLPTIIVTCANTTDNRSVQRMLRAVSSLFEAAERSTLRIAFVEATLRRSTDPKEPPICKPRNIEGRLFPDLGSSIGIRGLTDSSATLGGYLVIDGDTFLLTVDHLLPDDQQDSESIYITHPSQQEQLIYRPRYNVGERIRDLDTCCVSCSILGKAANSNYKHEILDMEELYNPIYHKCIVAQIYQRAYQEFARSLSKPLGRLQARSGLRSRLNVAGRYKHEVEMDWALFYVDEWPVPINSYARVISNGLSFSEIVPEAQVYATGRTSGRQIGAINPAQVLINHGGRMTIEWSISPDPGTSLKDWVIGGIGVDGDSGSWVIDRKNQRVYGMVWGRHGPLADPITLFTPINHIIADIRERTGVKDICLPSHSQENMLSKKGKGKEVILPTVLSVQSDSQSDYDEKAPISAVAMAIEGPHMRATGSFFNVS</sequence>